<dbReference type="AlphaFoldDB" id="A0A1H9H9X4"/>
<organism evidence="1 2">
    <name type="scientific">Nitrosomonas ureae</name>
    <dbReference type="NCBI Taxonomy" id="44577"/>
    <lineage>
        <taxon>Bacteria</taxon>
        <taxon>Pseudomonadati</taxon>
        <taxon>Pseudomonadota</taxon>
        <taxon>Betaproteobacteria</taxon>
        <taxon>Nitrosomonadales</taxon>
        <taxon>Nitrosomonadaceae</taxon>
        <taxon>Nitrosomonas</taxon>
    </lineage>
</organism>
<sequence length="131" mass="14078">MFAAACINHRFEISGAIVSGVNDAAIGGYFLHDVAKTIGSVSRIDIARIGCLGNLIQHIQRLTGYATGRIGDLFQVTLRIIFPLLGFRHIIKRIKPLLVGTIAHIVQHILHAVTEIISNTGQSVCGIVGVI</sequence>
<gene>
    <name evidence="1" type="ORF">SAMN05421510_10955</name>
</gene>
<evidence type="ECO:0000313" key="2">
    <source>
        <dbReference type="Proteomes" id="UP000181998"/>
    </source>
</evidence>
<name>A0A1H9H9X4_9PROT</name>
<reference evidence="1 2" key="1">
    <citation type="submission" date="2016-10" db="EMBL/GenBank/DDBJ databases">
        <authorList>
            <person name="de Groot N.N."/>
        </authorList>
    </citation>
    <scope>NUCLEOTIDE SEQUENCE [LARGE SCALE GENOMIC DNA]</scope>
    <source>
        <strain evidence="1 2">Nm9</strain>
    </source>
</reference>
<accession>A0A1H9H9X4</accession>
<dbReference type="Proteomes" id="UP000181998">
    <property type="component" value="Unassembled WGS sequence"/>
</dbReference>
<evidence type="ECO:0000313" key="1">
    <source>
        <dbReference type="EMBL" id="SEQ59038.1"/>
    </source>
</evidence>
<proteinExistence type="predicted"/>
<protein>
    <submittedName>
        <fullName evidence="1">Uncharacterized protein</fullName>
    </submittedName>
</protein>
<dbReference type="EMBL" id="FOFX01000095">
    <property type="protein sequence ID" value="SEQ59038.1"/>
    <property type="molecule type" value="Genomic_DNA"/>
</dbReference>